<evidence type="ECO:0000256" key="2">
    <source>
        <dbReference type="ARBA" id="ARBA00022801"/>
    </source>
</evidence>
<reference evidence="4" key="1">
    <citation type="submission" date="2020-03" db="EMBL/GenBank/DDBJ databases">
        <title>A high-quality chromosome-level genome assembly of a woody plant with both climbing and erect habits, Rhamnella rubrinervis.</title>
        <authorList>
            <person name="Lu Z."/>
            <person name="Yang Y."/>
            <person name="Zhu X."/>
            <person name="Sun Y."/>
        </authorList>
    </citation>
    <scope>NUCLEOTIDE SEQUENCE</scope>
    <source>
        <strain evidence="4">BYM</strain>
        <tissue evidence="4">Leaf</tissue>
    </source>
</reference>
<dbReference type="SUPFAM" id="SSF52266">
    <property type="entry name" value="SGNH hydrolase"/>
    <property type="match status" value="1"/>
</dbReference>
<dbReference type="InterPro" id="IPR036514">
    <property type="entry name" value="SGNH_hydro_sf"/>
</dbReference>
<dbReference type="InterPro" id="IPR051058">
    <property type="entry name" value="GDSL_Est/Lipase"/>
</dbReference>
<keyword evidence="3" id="KW-0442">Lipid degradation</keyword>
<dbReference type="Pfam" id="PF00657">
    <property type="entry name" value="Lipase_GDSL"/>
    <property type="match status" value="1"/>
</dbReference>
<dbReference type="Gene3D" id="3.40.50.1110">
    <property type="entry name" value="SGNH hydrolase"/>
    <property type="match status" value="1"/>
</dbReference>
<evidence type="ECO:0000313" key="4">
    <source>
        <dbReference type="EMBL" id="KAF3453446.1"/>
    </source>
</evidence>
<keyword evidence="5" id="KW-1185">Reference proteome</keyword>
<gene>
    <name evidence="4" type="ORF">FNV43_RR03886</name>
</gene>
<evidence type="ECO:0000313" key="5">
    <source>
        <dbReference type="Proteomes" id="UP000796880"/>
    </source>
</evidence>
<dbReference type="PANTHER" id="PTHR45648">
    <property type="entry name" value="GDSL LIPASE/ACYLHYDROLASE FAMILY PROTEIN (AFU_ORTHOLOGUE AFUA_4G14700)"/>
    <property type="match status" value="1"/>
</dbReference>
<dbReference type="GO" id="GO:0016788">
    <property type="term" value="F:hydrolase activity, acting on ester bonds"/>
    <property type="evidence" value="ECO:0007669"/>
    <property type="project" value="InterPro"/>
</dbReference>
<protein>
    <recommendedName>
        <fullName evidence="6">GDSL esterase/lipase</fullName>
    </recommendedName>
</protein>
<sequence>MYVFGDSLVDVGNNNYLPYSFAKANFPHNGIDFPSKKPTGRFGNGKNAADLLAERVGLPTSPPYLSLDLKNNQTQFLTGVNFASGGSRIIDTQKDIQKLQSLSLPKQVDLFLEVNAALKRKLARKHLSKSLFIIVTGSNDIYSYFESPDFRNKSSKPQQFVNLMALTFKGQMKRLYNVGARKFVIVGVGLIGCTPSERNENKAGGCNEEINRWSIKYNGALISILKNLKSELKDVINYSYFDGFSVMHNIVRKPASYGFEEVKAACCGLGNLNADAPCLPFATYCSNRSNHLFWDRSHPTEAAHRIFVSYIFDGPLHYTFPLNVRKLISI</sequence>
<dbReference type="OrthoDB" id="1600564at2759"/>
<name>A0A8K0HJ79_9ROSA</name>
<evidence type="ECO:0000256" key="1">
    <source>
        <dbReference type="ARBA" id="ARBA00008668"/>
    </source>
</evidence>
<comment type="caution">
    <text evidence="4">The sequence shown here is derived from an EMBL/GenBank/DDBJ whole genome shotgun (WGS) entry which is preliminary data.</text>
</comment>
<dbReference type="AlphaFoldDB" id="A0A8K0HJ79"/>
<proteinExistence type="inferred from homology"/>
<dbReference type="EMBL" id="VOIH02000002">
    <property type="protein sequence ID" value="KAF3453446.1"/>
    <property type="molecule type" value="Genomic_DNA"/>
</dbReference>
<evidence type="ECO:0000256" key="3">
    <source>
        <dbReference type="ARBA" id="ARBA00022963"/>
    </source>
</evidence>
<dbReference type="PANTHER" id="PTHR45648:SF174">
    <property type="entry name" value="GDSL ESTERASE_LIPASE"/>
    <property type="match status" value="1"/>
</dbReference>
<evidence type="ECO:0008006" key="6">
    <source>
        <dbReference type="Google" id="ProtNLM"/>
    </source>
</evidence>
<dbReference type="InterPro" id="IPR035669">
    <property type="entry name" value="SGNH_plant_lipase-like"/>
</dbReference>
<dbReference type="InterPro" id="IPR001087">
    <property type="entry name" value="GDSL"/>
</dbReference>
<keyword evidence="3" id="KW-0443">Lipid metabolism</keyword>
<dbReference type="GO" id="GO:0016042">
    <property type="term" value="P:lipid catabolic process"/>
    <property type="evidence" value="ECO:0007669"/>
    <property type="project" value="UniProtKB-KW"/>
</dbReference>
<organism evidence="4 5">
    <name type="scientific">Rhamnella rubrinervis</name>
    <dbReference type="NCBI Taxonomy" id="2594499"/>
    <lineage>
        <taxon>Eukaryota</taxon>
        <taxon>Viridiplantae</taxon>
        <taxon>Streptophyta</taxon>
        <taxon>Embryophyta</taxon>
        <taxon>Tracheophyta</taxon>
        <taxon>Spermatophyta</taxon>
        <taxon>Magnoliopsida</taxon>
        <taxon>eudicotyledons</taxon>
        <taxon>Gunneridae</taxon>
        <taxon>Pentapetalae</taxon>
        <taxon>rosids</taxon>
        <taxon>fabids</taxon>
        <taxon>Rosales</taxon>
        <taxon>Rhamnaceae</taxon>
        <taxon>rhamnoid group</taxon>
        <taxon>Rhamneae</taxon>
        <taxon>Rhamnella</taxon>
    </lineage>
</organism>
<accession>A0A8K0HJ79</accession>
<dbReference type="Proteomes" id="UP000796880">
    <property type="component" value="Unassembled WGS sequence"/>
</dbReference>
<keyword evidence="2" id="KW-0378">Hydrolase</keyword>
<dbReference type="CDD" id="cd01837">
    <property type="entry name" value="SGNH_plant_lipase_like"/>
    <property type="match status" value="1"/>
</dbReference>
<comment type="similarity">
    <text evidence="1">Belongs to the 'GDSL' lipolytic enzyme family.</text>
</comment>